<dbReference type="PANTHER" id="PTHR20883">
    <property type="entry name" value="PHYTANOYL-COA DIOXYGENASE DOMAIN CONTAINING 1"/>
    <property type="match status" value="1"/>
</dbReference>
<proteinExistence type="predicted"/>
<evidence type="ECO:0000313" key="3">
    <source>
        <dbReference type="Proteomes" id="UP000179797"/>
    </source>
</evidence>
<dbReference type="PANTHER" id="PTHR20883:SF48">
    <property type="entry name" value="ECTOINE DIOXYGENASE"/>
    <property type="match status" value="1"/>
</dbReference>
<dbReference type="GO" id="GO:0005506">
    <property type="term" value="F:iron ion binding"/>
    <property type="evidence" value="ECO:0007669"/>
    <property type="project" value="UniProtKB-ARBA"/>
</dbReference>
<dbReference type="GO" id="GO:0016706">
    <property type="term" value="F:2-oxoglutarate-dependent dioxygenase activity"/>
    <property type="evidence" value="ECO:0007669"/>
    <property type="project" value="UniProtKB-ARBA"/>
</dbReference>
<dbReference type="Pfam" id="PF05721">
    <property type="entry name" value="PhyH"/>
    <property type="match status" value="1"/>
</dbReference>
<dbReference type="AlphaFoldDB" id="A0A1S1Z399"/>
<dbReference type="InterPro" id="IPR008775">
    <property type="entry name" value="Phytyl_CoA_dOase-like"/>
</dbReference>
<keyword evidence="2" id="KW-0560">Oxidoreductase</keyword>
<dbReference type="Proteomes" id="UP000179797">
    <property type="component" value="Unassembled WGS sequence"/>
</dbReference>
<keyword evidence="2" id="KW-0223">Dioxygenase</keyword>
<keyword evidence="3" id="KW-1185">Reference proteome</keyword>
<dbReference type="OrthoDB" id="9791262at2"/>
<evidence type="ECO:0000313" key="2">
    <source>
        <dbReference type="EMBL" id="OHX67633.1"/>
    </source>
</evidence>
<reference evidence="2 3" key="1">
    <citation type="journal article" date="2012" name="Int. J. Syst. Evol. Microbiol.">
        <title>Flammeovirga pacifica sp. nov., isolated from deep-sea sediment.</title>
        <authorList>
            <person name="Xu H."/>
            <person name="Fu Y."/>
            <person name="Yang N."/>
            <person name="Ding Z."/>
            <person name="Lai Q."/>
            <person name="Zeng R."/>
        </authorList>
    </citation>
    <scope>NUCLEOTIDE SEQUENCE [LARGE SCALE GENOMIC DNA]</scope>
    <source>
        <strain evidence="3">DSM 24597 / LMG 26175 / WPAGA1</strain>
    </source>
</reference>
<gene>
    <name evidence="2" type="ORF">NH26_15370</name>
</gene>
<name>A0A1S1Z399_FLAPC</name>
<dbReference type="STRING" id="915059.NH26_15370"/>
<sequence length="234" mass="27218">MEIKQLAEQFWANGYVVIEDYFSEEMMDSLNDKIIRHFGMNPEWEHNDEFLDKSATEVVPWFPERENEFAFRPINDDPLMQNLTKEILGEEWNELYCMIMFSKKGTKGQAWHQDCPPENKSQFNLNRLVYTHNITDEIGGQTLVVPGTHKHGAISAGIPDEALENQIVLTPKKGTVVLLHGHCWHRVLPIKGTYRVSTNFRAMPKDTPEDITDIAVYRNMRYKFSTSEVVEERI</sequence>
<organism evidence="2 3">
    <name type="scientific">Flammeovirga pacifica</name>
    <dbReference type="NCBI Taxonomy" id="915059"/>
    <lineage>
        <taxon>Bacteria</taxon>
        <taxon>Pseudomonadati</taxon>
        <taxon>Bacteroidota</taxon>
        <taxon>Cytophagia</taxon>
        <taxon>Cytophagales</taxon>
        <taxon>Flammeovirgaceae</taxon>
        <taxon>Flammeovirga</taxon>
    </lineage>
</organism>
<protein>
    <submittedName>
        <fullName evidence="2">Phytanoyl-CoA dioxygenase</fullName>
    </submittedName>
</protein>
<dbReference type="RefSeq" id="WP_044227521.1">
    <property type="nucleotide sequence ID" value="NZ_JRYR02000001.1"/>
</dbReference>
<dbReference type="Gene3D" id="2.60.120.620">
    <property type="entry name" value="q2cbj1_9rhob like domain"/>
    <property type="match status" value="1"/>
</dbReference>
<accession>A0A1S1Z399</accession>
<comment type="caution">
    <text evidence="2">The sequence shown here is derived from an EMBL/GenBank/DDBJ whole genome shotgun (WGS) entry which is preliminary data.</text>
</comment>
<evidence type="ECO:0000256" key="1">
    <source>
        <dbReference type="ARBA" id="ARBA00001954"/>
    </source>
</evidence>
<dbReference type="EMBL" id="JRYR02000001">
    <property type="protein sequence ID" value="OHX67633.1"/>
    <property type="molecule type" value="Genomic_DNA"/>
</dbReference>
<dbReference type="SUPFAM" id="SSF51197">
    <property type="entry name" value="Clavaminate synthase-like"/>
    <property type="match status" value="1"/>
</dbReference>
<comment type="cofactor">
    <cofactor evidence="1">
        <name>Fe(2+)</name>
        <dbReference type="ChEBI" id="CHEBI:29033"/>
    </cofactor>
</comment>